<dbReference type="InterPro" id="IPR004895">
    <property type="entry name" value="Prenylated_rab_accept_PRA1"/>
</dbReference>
<dbReference type="STRING" id="431595.K3WUT3"/>
<name>K3WUT3_GLOUD</name>
<comment type="similarity">
    <text evidence="5">Belongs to the PRA1 family.</text>
</comment>
<protein>
    <recommendedName>
        <fullName evidence="5">PRA1 family protein</fullName>
    </recommendedName>
</protein>
<evidence type="ECO:0000256" key="4">
    <source>
        <dbReference type="ARBA" id="ARBA00023136"/>
    </source>
</evidence>
<organism evidence="6 7">
    <name type="scientific">Globisporangium ultimum (strain ATCC 200006 / CBS 805.95 / DAOM BR144)</name>
    <name type="common">Pythium ultimum</name>
    <dbReference type="NCBI Taxonomy" id="431595"/>
    <lineage>
        <taxon>Eukaryota</taxon>
        <taxon>Sar</taxon>
        <taxon>Stramenopiles</taxon>
        <taxon>Oomycota</taxon>
        <taxon>Peronosporomycetes</taxon>
        <taxon>Pythiales</taxon>
        <taxon>Pythiaceae</taxon>
        <taxon>Globisporangium</taxon>
    </lineage>
</organism>
<keyword evidence="4 5" id="KW-0472">Membrane</keyword>
<dbReference type="Pfam" id="PF03208">
    <property type="entry name" value="PRA1"/>
    <property type="match status" value="1"/>
</dbReference>
<dbReference type="OMA" id="AHAHMSP"/>
<evidence type="ECO:0000313" key="6">
    <source>
        <dbReference type="EnsemblProtists" id="PYU1_T008730"/>
    </source>
</evidence>
<dbReference type="PANTHER" id="PTHR19317:SF0">
    <property type="entry name" value="PRENYLATED RAB ACCEPTOR PROTEIN 1"/>
    <property type="match status" value="1"/>
</dbReference>
<feature type="transmembrane region" description="Helical" evidence="5">
    <location>
        <begin position="80"/>
        <end position="98"/>
    </location>
</feature>
<evidence type="ECO:0000256" key="2">
    <source>
        <dbReference type="ARBA" id="ARBA00022692"/>
    </source>
</evidence>
<dbReference type="GO" id="GO:0016020">
    <property type="term" value="C:membrane"/>
    <property type="evidence" value="ECO:0007669"/>
    <property type="project" value="UniProtKB-SubCell"/>
</dbReference>
<feature type="transmembrane region" description="Helical" evidence="5">
    <location>
        <begin position="155"/>
        <end position="188"/>
    </location>
</feature>
<comment type="subcellular location">
    <subcellularLocation>
        <location evidence="1 5">Membrane</location>
        <topology evidence="1 5">Multi-pass membrane protein</topology>
    </subcellularLocation>
</comment>
<reference evidence="6" key="3">
    <citation type="submission" date="2015-02" db="UniProtKB">
        <authorList>
            <consortium name="EnsemblProtists"/>
        </authorList>
    </citation>
    <scope>IDENTIFICATION</scope>
    <source>
        <strain evidence="6">DAOM BR144</strain>
    </source>
</reference>
<dbReference type="EMBL" id="GL376558">
    <property type="status" value="NOT_ANNOTATED_CDS"/>
    <property type="molecule type" value="Genomic_DNA"/>
</dbReference>
<dbReference type="HOGENOM" id="CLU_100420_0_0_1"/>
<evidence type="ECO:0000313" key="7">
    <source>
        <dbReference type="Proteomes" id="UP000019132"/>
    </source>
</evidence>
<reference evidence="7" key="2">
    <citation type="submission" date="2010-04" db="EMBL/GenBank/DDBJ databases">
        <authorList>
            <person name="Buell R."/>
            <person name="Hamilton J."/>
            <person name="Hostetler J."/>
        </authorList>
    </citation>
    <scope>NUCLEOTIDE SEQUENCE [LARGE SCALE GENOMIC DNA]</scope>
    <source>
        <strain evidence="7">DAOM:BR144</strain>
    </source>
</reference>
<dbReference type="InParanoid" id="K3WUT3"/>
<evidence type="ECO:0000256" key="3">
    <source>
        <dbReference type="ARBA" id="ARBA00022989"/>
    </source>
</evidence>
<keyword evidence="3 5" id="KW-1133">Transmembrane helix</keyword>
<dbReference type="eggNOG" id="ENOG502S87U">
    <property type="taxonomic scope" value="Eukaryota"/>
</dbReference>
<dbReference type="PANTHER" id="PTHR19317">
    <property type="entry name" value="PRENYLATED RAB ACCEPTOR 1-RELATED"/>
    <property type="match status" value="1"/>
</dbReference>
<sequence>MADDKRDLHLHDDGGVKALAPSINYGPALTALMVSVRERITVSSIRTLFSCIGVGESAPFNVPPQNQIAARMKTNANYFLTNYLLATAVVFFFLLYVLRKLNAMLLVLYAGLFFHRIQLLVCIIVACGWYLVLTKKTSELDHVVVYGKKIGEQEVLLFTTAFTIIFLIFFILPTIIFALSTTFVGSALHAFFRNNRLKDDSYSLPSHKASTASGESSEDLV</sequence>
<reference evidence="7" key="1">
    <citation type="journal article" date="2010" name="Genome Biol.">
        <title>Genome sequence of the necrotrophic plant pathogen Pythium ultimum reveals original pathogenicity mechanisms and effector repertoire.</title>
        <authorList>
            <person name="Levesque C.A."/>
            <person name="Brouwer H."/>
            <person name="Cano L."/>
            <person name="Hamilton J.P."/>
            <person name="Holt C."/>
            <person name="Huitema E."/>
            <person name="Raffaele S."/>
            <person name="Robideau G.P."/>
            <person name="Thines M."/>
            <person name="Win J."/>
            <person name="Zerillo M.M."/>
            <person name="Beakes G.W."/>
            <person name="Boore J.L."/>
            <person name="Busam D."/>
            <person name="Dumas B."/>
            <person name="Ferriera S."/>
            <person name="Fuerstenberg S.I."/>
            <person name="Gachon C.M."/>
            <person name="Gaulin E."/>
            <person name="Govers F."/>
            <person name="Grenville-Briggs L."/>
            <person name="Horner N."/>
            <person name="Hostetler J."/>
            <person name="Jiang R.H."/>
            <person name="Johnson J."/>
            <person name="Krajaejun T."/>
            <person name="Lin H."/>
            <person name="Meijer H.J."/>
            <person name="Moore B."/>
            <person name="Morris P."/>
            <person name="Phuntmart V."/>
            <person name="Puiu D."/>
            <person name="Shetty J."/>
            <person name="Stajich J.E."/>
            <person name="Tripathy S."/>
            <person name="Wawra S."/>
            <person name="van West P."/>
            <person name="Whitty B.R."/>
            <person name="Coutinho P.M."/>
            <person name="Henrissat B."/>
            <person name="Martin F."/>
            <person name="Thomas P.D."/>
            <person name="Tyler B.M."/>
            <person name="De Vries R.P."/>
            <person name="Kamoun S."/>
            <person name="Yandell M."/>
            <person name="Tisserat N."/>
            <person name="Buell C.R."/>
        </authorList>
    </citation>
    <scope>NUCLEOTIDE SEQUENCE</scope>
    <source>
        <strain evidence="7">DAOM:BR144</strain>
    </source>
</reference>
<keyword evidence="7" id="KW-1185">Reference proteome</keyword>
<accession>K3WUT3</accession>
<keyword evidence="2 5" id="KW-0812">Transmembrane</keyword>
<evidence type="ECO:0000256" key="5">
    <source>
        <dbReference type="RuleBase" id="RU363107"/>
    </source>
</evidence>
<feature type="transmembrane region" description="Helical" evidence="5">
    <location>
        <begin position="105"/>
        <end position="132"/>
    </location>
</feature>
<dbReference type="AlphaFoldDB" id="K3WUT3"/>
<dbReference type="VEuPathDB" id="FungiDB:PYU1_G008713"/>
<proteinExistence type="inferred from homology"/>
<dbReference type="Proteomes" id="UP000019132">
    <property type="component" value="Unassembled WGS sequence"/>
</dbReference>
<dbReference type="EnsemblProtists" id="PYU1_T008730">
    <property type="protein sequence ID" value="PYU1_T008730"/>
    <property type="gene ID" value="PYU1_G008713"/>
</dbReference>
<dbReference type="GO" id="GO:0005794">
    <property type="term" value="C:Golgi apparatus"/>
    <property type="evidence" value="ECO:0007669"/>
    <property type="project" value="TreeGrafter"/>
</dbReference>
<evidence type="ECO:0000256" key="1">
    <source>
        <dbReference type="ARBA" id="ARBA00004141"/>
    </source>
</evidence>